<dbReference type="SUPFAM" id="SSF52210">
    <property type="entry name" value="Succinyl-CoA synthetase domains"/>
    <property type="match status" value="2"/>
</dbReference>
<dbReference type="Proteomes" id="UP000216311">
    <property type="component" value="Unassembled WGS sequence"/>
</dbReference>
<dbReference type="InterPro" id="IPR032875">
    <property type="entry name" value="Succ_CoA_lig_flav_dom"/>
</dbReference>
<dbReference type="InterPro" id="IPR036291">
    <property type="entry name" value="NAD(P)-bd_dom_sf"/>
</dbReference>
<dbReference type="InterPro" id="IPR016181">
    <property type="entry name" value="Acyl_CoA_acyltransferase"/>
</dbReference>
<dbReference type="Pfam" id="PF13549">
    <property type="entry name" value="ATP-grasp_5"/>
    <property type="match status" value="1"/>
</dbReference>
<keyword evidence="2" id="KW-0808">Transferase</keyword>
<dbReference type="EMBL" id="NMVQ01000012">
    <property type="protein sequence ID" value="OYO22214.1"/>
    <property type="molecule type" value="Genomic_DNA"/>
</dbReference>
<dbReference type="CDD" id="cd04301">
    <property type="entry name" value="NAT_SF"/>
    <property type="match status" value="1"/>
</dbReference>
<dbReference type="Gene3D" id="3.40.50.720">
    <property type="entry name" value="NAD(P)-binding Rossmann-like Domain"/>
    <property type="match status" value="1"/>
</dbReference>
<dbReference type="GO" id="GO:0005524">
    <property type="term" value="F:ATP binding"/>
    <property type="evidence" value="ECO:0007669"/>
    <property type="project" value="InterPro"/>
</dbReference>
<dbReference type="InterPro" id="IPR003781">
    <property type="entry name" value="CoA-bd"/>
</dbReference>
<keyword evidence="3" id="KW-1185">Reference proteome</keyword>
<organism evidence="2 3">
    <name type="scientific">Enemella dayhoffiae</name>
    <dbReference type="NCBI Taxonomy" id="2016507"/>
    <lineage>
        <taxon>Bacteria</taxon>
        <taxon>Bacillati</taxon>
        <taxon>Actinomycetota</taxon>
        <taxon>Actinomycetes</taxon>
        <taxon>Propionibacteriales</taxon>
        <taxon>Propionibacteriaceae</taxon>
        <taxon>Enemella</taxon>
    </lineage>
</organism>
<dbReference type="SUPFAM" id="SSF51735">
    <property type="entry name" value="NAD(P)-binding Rossmann-fold domains"/>
    <property type="match status" value="1"/>
</dbReference>
<dbReference type="SUPFAM" id="SSF55729">
    <property type="entry name" value="Acyl-CoA N-acyltransferases (Nat)"/>
    <property type="match status" value="1"/>
</dbReference>
<dbReference type="GO" id="GO:0016747">
    <property type="term" value="F:acyltransferase activity, transferring groups other than amino-acyl groups"/>
    <property type="evidence" value="ECO:0007669"/>
    <property type="project" value="InterPro"/>
</dbReference>
<dbReference type="InterPro" id="IPR013815">
    <property type="entry name" value="ATP_grasp_subdomain_1"/>
</dbReference>
<dbReference type="AlphaFoldDB" id="A0A255H681"/>
<reference evidence="2 3" key="1">
    <citation type="submission" date="2017-07" db="EMBL/GenBank/DDBJ databases">
        <title>Draft whole genome sequences of clinical Proprionibacteriaceae strains.</title>
        <authorList>
            <person name="Bernier A.-M."/>
            <person name="Bernard K."/>
            <person name="Domingo M.-C."/>
        </authorList>
    </citation>
    <scope>NUCLEOTIDE SEQUENCE [LARGE SCALE GENOMIC DNA]</scope>
    <source>
        <strain evidence="2 3">NML 130396</strain>
    </source>
</reference>
<dbReference type="Gene3D" id="3.40.630.30">
    <property type="match status" value="1"/>
</dbReference>
<dbReference type="Gene3D" id="3.30.1490.20">
    <property type="entry name" value="ATP-grasp fold, A domain"/>
    <property type="match status" value="1"/>
</dbReference>
<dbReference type="OrthoDB" id="190266at2"/>
<dbReference type="Pfam" id="PF13380">
    <property type="entry name" value="CoA_binding_2"/>
    <property type="match status" value="1"/>
</dbReference>
<gene>
    <name evidence="2" type="ORF">CGZ93_08715</name>
</gene>
<dbReference type="PANTHER" id="PTHR42793">
    <property type="entry name" value="COA BINDING DOMAIN CONTAINING PROTEIN"/>
    <property type="match status" value="1"/>
</dbReference>
<dbReference type="InterPro" id="IPR016102">
    <property type="entry name" value="Succinyl-CoA_synth-like"/>
</dbReference>
<name>A0A255H681_9ACTN</name>
<accession>A0A255H681</accession>
<sequence>MAYPIEWEADVLLADGSTAHLRPIRPSDEQLLVEFYARVSPESKYLRFFAPYPVLSEKDVVRFTHVDYRDRVALILTVGDRMVAVGRYDRLDNGTDAEVAFLVEDSQQGKGVGQLLLEHLAEAARERDIVRFVAEVLPQNRRMVQVFADAGYTVHREFEDGMIVVEFPISPTEQSREVMLRREHRAEATSVRRLLQPRSIAVVGKADKVQRGVTSLLSGGFTGAVYALATDHQEVAGVPNVADWGDLPADLDIVATLMPPAEVGTAIVAAAGKAFGLYLIHVGEFGGTQNESLVTLARAHGLRALGPDALGVINTHPDFSLNASPAPMPRPGVVSMFCQSSAIGVMLLARAIEQHVGLLNFISSGMYADVTSNDVMHFWIDDEATRVCVLSLDRIGNPRKFTRIVRKLAMTKPVVLFSPGRSERARHQGADSSLHNAPEAAIDSVFRQSGVIVCTRRDAMFDVAQILSRQPLPEGERVKVVTNSRAMGGHIQRMGERTGLACTPLLVAGDTRPGAYAEVARAALRDPAVDSVVVALVDPFNVASAGTHAALLEVAATSTKPLVGVFADFVDLETAADVPDGMGRLPTFSSYADALEALSAVTAYARWRQGDHGELTERQADRRDARMLVAEVLTDSPDGRELTDQECARLLGAYGIELVPRVAVQSLPEAIEVAERLGWNVVLKATAEGVRGGPDLGSSVFRHLDSAEEMTEAWRDLGQLVTDLGLGRDGVEPQAVAAPVVQQMVPPGVPLELGSDEYAAFGPIVSLGVAGLASGVLGDVAHRVPPLTTTDAAAMVRDLRAAPALFGGAGTPPVDVAAVEQLIQRVSRLADDLPQLASLRLQPCIAAQSGVAVVGARILLAPTADERDELSRSLG</sequence>
<dbReference type="Gene3D" id="3.30.470.20">
    <property type="entry name" value="ATP-grasp fold, B domain"/>
    <property type="match status" value="1"/>
</dbReference>
<proteinExistence type="predicted"/>
<evidence type="ECO:0000313" key="2">
    <source>
        <dbReference type="EMBL" id="OYO22214.1"/>
    </source>
</evidence>
<dbReference type="Pfam" id="PF13607">
    <property type="entry name" value="Succ_CoA_lig"/>
    <property type="match status" value="1"/>
</dbReference>
<dbReference type="Pfam" id="PF00583">
    <property type="entry name" value="Acetyltransf_1"/>
    <property type="match status" value="1"/>
</dbReference>
<evidence type="ECO:0000259" key="1">
    <source>
        <dbReference type="PROSITE" id="PS51186"/>
    </source>
</evidence>
<dbReference type="Gene3D" id="3.40.50.261">
    <property type="entry name" value="Succinyl-CoA synthetase domains"/>
    <property type="match status" value="2"/>
</dbReference>
<dbReference type="InterPro" id="IPR000182">
    <property type="entry name" value="GNAT_dom"/>
</dbReference>
<comment type="caution">
    <text evidence="2">The sequence shown here is derived from an EMBL/GenBank/DDBJ whole genome shotgun (WGS) entry which is preliminary data.</text>
</comment>
<protein>
    <submittedName>
        <fullName evidence="2">GNAT family N-acetyltransferase</fullName>
    </submittedName>
</protein>
<dbReference type="PANTHER" id="PTHR42793:SF1">
    <property type="entry name" value="PEPTIDYL-LYSINE N-ACETYLTRANSFERASE PATZ"/>
    <property type="match status" value="1"/>
</dbReference>
<evidence type="ECO:0000313" key="3">
    <source>
        <dbReference type="Proteomes" id="UP000216311"/>
    </source>
</evidence>
<feature type="domain" description="N-acetyltransferase" evidence="1">
    <location>
        <begin position="19"/>
        <end position="170"/>
    </location>
</feature>
<dbReference type="SUPFAM" id="SSF56059">
    <property type="entry name" value="Glutathione synthetase ATP-binding domain-like"/>
    <property type="match status" value="1"/>
</dbReference>
<dbReference type="PROSITE" id="PS51186">
    <property type="entry name" value="GNAT"/>
    <property type="match status" value="1"/>
</dbReference>